<evidence type="ECO:0008006" key="3">
    <source>
        <dbReference type="Google" id="ProtNLM"/>
    </source>
</evidence>
<proteinExistence type="predicted"/>
<dbReference type="EMBL" id="AP027151">
    <property type="protein sequence ID" value="BDV41453.1"/>
    <property type="molecule type" value="Genomic_DNA"/>
</dbReference>
<evidence type="ECO:0000313" key="1">
    <source>
        <dbReference type="EMBL" id="BDV41453.1"/>
    </source>
</evidence>
<dbReference type="Proteomes" id="UP001317705">
    <property type="component" value="Chromosome"/>
</dbReference>
<sequence length="172" mass="18680">MRVSIPLGIVAVAGLLLLAISSSSPRSDEAHAATDAGSRYASSRSGADEAAALELKRQQLAAREAAVAIKEQELKNLAATLDARVKELDAAKAALDQSLEARKSVQQAEFQKMLKVYNALRPAEAAGLLDKLSEGQEMEILNQMDQRHLTKLLPLIKPERALKWTRQNLADK</sequence>
<accession>A0ABM8EGB8</accession>
<organism evidence="1 2">
    <name type="scientific">Geotalea uraniireducens</name>
    <dbReference type="NCBI Taxonomy" id="351604"/>
    <lineage>
        <taxon>Bacteria</taxon>
        <taxon>Pseudomonadati</taxon>
        <taxon>Thermodesulfobacteriota</taxon>
        <taxon>Desulfuromonadia</taxon>
        <taxon>Geobacterales</taxon>
        <taxon>Geobacteraceae</taxon>
        <taxon>Geotalea</taxon>
    </lineage>
</organism>
<protein>
    <recommendedName>
        <fullName evidence="3">Magnesium transporter MgtE intracellular domain-containing protein</fullName>
    </recommendedName>
</protein>
<gene>
    <name evidence="1" type="ORF">GURASL_03760</name>
</gene>
<evidence type="ECO:0000313" key="2">
    <source>
        <dbReference type="Proteomes" id="UP001317705"/>
    </source>
</evidence>
<name>A0ABM8EGB8_9BACT</name>
<reference evidence="1 2" key="1">
    <citation type="submission" date="2022-12" db="EMBL/GenBank/DDBJ databases">
        <title>Polyphasic characterization of Geotalea uranireducens NIT-SL11 newly isolated from a complex of sewage sludge and microbially reduced graphene oxide.</title>
        <authorList>
            <person name="Xie L."/>
            <person name="Yoshida N."/>
            <person name="Meng L."/>
        </authorList>
    </citation>
    <scope>NUCLEOTIDE SEQUENCE [LARGE SCALE GENOMIC DNA]</scope>
    <source>
        <strain evidence="1 2">NIT-SL11</strain>
    </source>
</reference>
<keyword evidence="2" id="KW-1185">Reference proteome</keyword>